<dbReference type="Proteomes" id="UP000789342">
    <property type="component" value="Unassembled WGS sequence"/>
</dbReference>
<proteinExistence type="predicted"/>
<dbReference type="EMBL" id="CAJVPV010036332">
    <property type="protein sequence ID" value="CAG8753016.1"/>
    <property type="molecule type" value="Genomic_DNA"/>
</dbReference>
<sequence length="67" mass="7949">MSNNDCDVPIDIDAEEYQQSDAEDNVNPQNRMFISTMEYYAYQIQIRPNNINLILRDGRLFQQYVVD</sequence>
<dbReference type="AlphaFoldDB" id="A0A9N9NPY7"/>
<dbReference type="OrthoDB" id="1639296at2759"/>
<gene>
    <name evidence="1" type="ORF">AMORRO_LOCUS15431</name>
</gene>
<name>A0A9N9NPY7_9GLOM</name>
<accession>A0A9N9NPY7</accession>
<feature type="non-terminal residue" evidence="1">
    <location>
        <position position="67"/>
    </location>
</feature>
<evidence type="ECO:0000313" key="2">
    <source>
        <dbReference type="Proteomes" id="UP000789342"/>
    </source>
</evidence>
<keyword evidence="2" id="KW-1185">Reference proteome</keyword>
<comment type="caution">
    <text evidence="1">The sequence shown here is derived from an EMBL/GenBank/DDBJ whole genome shotgun (WGS) entry which is preliminary data.</text>
</comment>
<protein>
    <submittedName>
        <fullName evidence="1">12864_t:CDS:1</fullName>
    </submittedName>
</protein>
<evidence type="ECO:0000313" key="1">
    <source>
        <dbReference type="EMBL" id="CAG8753016.1"/>
    </source>
</evidence>
<reference evidence="1" key="1">
    <citation type="submission" date="2021-06" db="EMBL/GenBank/DDBJ databases">
        <authorList>
            <person name="Kallberg Y."/>
            <person name="Tangrot J."/>
            <person name="Rosling A."/>
        </authorList>
    </citation>
    <scope>NUCLEOTIDE SEQUENCE</scope>
    <source>
        <strain evidence="1">CL551</strain>
    </source>
</reference>
<organism evidence="1 2">
    <name type="scientific">Acaulospora morrowiae</name>
    <dbReference type="NCBI Taxonomy" id="94023"/>
    <lineage>
        <taxon>Eukaryota</taxon>
        <taxon>Fungi</taxon>
        <taxon>Fungi incertae sedis</taxon>
        <taxon>Mucoromycota</taxon>
        <taxon>Glomeromycotina</taxon>
        <taxon>Glomeromycetes</taxon>
        <taxon>Diversisporales</taxon>
        <taxon>Acaulosporaceae</taxon>
        <taxon>Acaulospora</taxon>
    </lineage>
</organism>